<dbReference type="OrthoDB" id="10262308at2759"/>
<evidence type="ECO:0000256" key="5">
    <source>
        <dbReference type="RuleBase" id="RU364039"/>
    </source>
</evidence>
<name>A0A482WUM4_LAOST</name>
<evidence type="ECO:0000313" key="8">
    <source>
        <dbReference type="EMBL" id="RZF36861.1"/>
    </source>
</evidence>
<evidence type="ECO:0000256" key="3">
    <source>
        <dbReference type="ARBA" id="ARBA00022490"/>
    </source>
</evidence>
<evidence type="ECO:0000259" key="7">
    <source>
        <dbReference type="Pfam" id="PF17777"/>
    </source>
</evidence>
<dbReference type="STRING" id="195883.A0A482WUM4"/>
<dbReference type="FunFam" id="3.90.105.20:FF:000002">
    <property type="entry name" value="Ribosome assembly factor mrt4"/>
    <property type="match status" value="1"/>
</dbReference>
<dbReference type="GO" id="GO:0000956">
    <property type="term" value="P:nuclear-transcribed mRNA catabolic process"/>
    <property type="evidence" value="ECO:0007669"/>
    <property type="project" value="TreeGrafter"/>
</dbReference>
<organism evidence="8 9">
    <name type="scientific">Laodelphax striatellus</name>
    <name type="common">Small brown planthopper</name>
    <name type="synonym">Delphax striatella</name>
    <dbReference type="NCBI Taxonomy" id="195883"/>
    <lineage>
        <taxon>Eukaryota</taxon>
        <taxon>Metazoa</taxon>
        <taxon>Ecdysozoa</taxon>
        <taxon>Arthropoda</taxon>
        <taxon>Hexapoda</taxon>
        <taxon>Insecta</taxon>
        <taxon>Pterygota</taxon>
        <taxon>Neoptera</taxon>
        <taxon>Paraneoptera</taxon>
        <taxon>Hemiptera</taxon>
        <taxon>Auchenorrhyncha</taxon>
        <taxon>Fulgoroidea</taxon>
        <taxon>Delphacidae</taxon>
        <taxon>Criomorphinae</taxon>
        <taxon>Laodelphax</taxon>
    </lineage>
</organism>
<dbReference type="GO" id="GO:0005737">
    <property type="term" value="C:cytoplasm"/>
    <property type="evidence" value="ECO:0007669"/>
    <property type="project" value="UniProtKB-SubCell"/>
</dbReference>
<feature type="domain" description="Large ribosomal subunit protein uL10-like insertion" evidence="7">
    <location>
        <begin position="263"/>
        <end position="332"/>
    </location>
</feature>
<dbReference type="InterPro" id="IPR033867">
    <property type="entry name" value="Mrt4"/>
</dbReference>
<reference evidence="8 9" key="1">
    <citation type="journal article" date="2017" name="Gigascience">
        <title>Genome sequence of the small brown planthopper, Laodelphax striatellus.</title>
        <authorList>
            <person name="Zhu J."/>
            <person name="Jiang F."/>
            <person name="Wang X."/>
            <person name="Yang P."/>
            <person name="Bao Y."/>
            <person name="Zhao W."/>
            <person name="Wang W."/>
            <person name="Lu H."/>
            <person name="Wang Q."/>
            <person name="Cui N."/>
            <person name="Li J."/>
            <person name="Chen X."/>
            <person name="Luo L."/>
            <person name="Yu J."/>
            <person name="Kang L."/>
            <person name="Cui F."/>
        </authorList>
    </citation>
    <scope>NUCLEOTIDE SEQUENCE [LARGE SCALE GENOMIC DNA]</scope>
    <source>
        <strain evidence="8">Lst14</strain>
    </source>
</reference>
<comment type="caution">
    <text evidence="8">The sequence shown here is derived from an EMBL/GenBank/DDBJ whole genome shotgun (WGS) entry which is preliminary data.</text>
</comment>
<dbReference type="GO" id="GO:0030687">
    <property type="term" value="C:preribosome, large subunit precursor"/>
    <property type="evidence" value="ECO:0007669"/>
    <property type="project" value="TreeGrafter"/>
</dbReference>
<comment type="similarity">
    <text evidence="2 5">Belongs to the universal ribosomal protein uL10 family.</text>
</comment>
<proteinExistence type="inferred from homology"/>
<dbReference type="Gene3D" id="3.30.70.1730">
    <property type="match status" value="1"/>
</dbReference>
<protein>
    <recommendedName>
        <fullName evidence="5">Ribosome assembly factor mrt4</fullName>
    </recommendedName>
</protein>
<dbReference type="PANTHER" id="PTHR45841:SF1">
    <property type="entry name" value="MRNA TURNOVER PROTEIN 4 HOMOLOG"/>
    <property type="match status" value="1"/>
</dbReference>
<evidence type="ECO:0000256" key="4">
    <source>
        <dbReference type="ARBA" id="ARBA00023242"/>
    </source>
</evidence>
<dbReference type="InParanoid" id="A0A482WUM4"/>
<evidence type="ECO:0000313" key="9">
    <source>
        <dbReference type="Proteomes" id="UP000291343"/>
    </source>
</evidence>
<evidence type="ECO:0000256" key="1">
    <source>
        <dbReference type="ARBA" id="ARBA00004046"/>
    </source>
</evidence>
<feature type="compositionally biased region" description="Basic and acidic residues" evidence="6">
    <location>
        <begin position="52"/>
        <end position="63"/>
    </location>
</feature>
<dbReference type="Pfam" id="PF00466">
    <property type="entry name" value="Ribosomal_L10"/>
    <property type="match status" value="1"/>
</dbReference>
<dbReference type="FunCoup" id="A0A482WUM4">
    <property type="interactions" value="1710"/>
</dbReference>
<dbReference type="InterPro" id="IPR043141">
    <property type="entry name" value="Ribosomal_uL10-like_sf"/>
</dbReference>
<keyword evidence="4 5" id="KW-0539">Nucleus</keyword>
<gene>
    <name evidence="8" type="ORF">LSTR_LSTR004549</name>
</gene>
<evidence type="ECO:0000256" key="2">
    <source>
        <dbReference type="ARBA" id="ARBA00008889"/>
    </source>
</evidence>
<dbReference type="Proteomes" id="UP000291343">
    <property type="component" value="Unassembled WGS sequence"/>
</dbReference>
<dbReference type="Gene3D" id="3.90.105.20">
    <property type="match status" value="1"/>
</dbReference>
<dbReference type="InterPro" id="IPR001790">
    <property type="entry name" value="Ribosomal_uL10"/>
</dbReference>
<dbReference type="Pfam" id="PF17777">
    <property type="entry name" value="RL10P_insert"/>
    <property type="match status" value="1"/>
</dbReference>
<keyword evidence="9" id="KW-1185">Reference proteome</keyword>
<comment type="subunit">
    <text evidence="5">Associates with the pre-60S ribosomal particle.</text>
</comment>
<dbReference type="InterPro" id="IPR043164">
    <property type="entry name" value="Ribosomal_uL10-like_insert_sf"/>
</dbReference>
<dbReference type="PANTHER" id="PTHR45841">
    <property type="entry name" value="MRNA TURNOVER PROTEIN 4 MRTO4"/>
    <property type="match status" value="1"/>
</dbReference>
<dbReference type="SMR" id="A0A482WUM4"/>
<dbReference type="GO" id="GO:0000027">
    <property type="term" value="P:ribosomal large subunit assembly"/>
    <property type="evidence" value="ECO:0007669"/>
    <property type="project" value="InterPro"/>
</dbReference>
<accession>A0A482WUM4</accession>
<comment type="subcellular location">
    <subcellularLocation>
        <location evidence="5">Cytoplasm</location>
    </subcellularLocation>
    <subcellularLocation>
        <location evidence="5">Nucleus</location>
        <location evidence="5">Nucleolus</location>
    </subcellularLocation>
</comment>
<dbReference type="GO" id="GO:0006364">
    <property type="term" value="P:rRNA processing"/>
    <property type="evidence" value="ECO:0007669"/>
    <property type="project" value="TreeGrafter"/>
</dbReference>
<dbReference type="InterPro" id="IPR040637">
    <property type="entry name" value="Ribosomal_uL10-like_insert"/>
</dbReference>
<dbReference type="EMBL" id="QKKF02025464">
    <property type="protein sequence ID" value="RZF36861.1"/>
    <property type="molecule type" value="Genomic_DNA"/>
</dbReference>
<feature type="region of interest" description="Disordered" evidence="6">
    <location>
        <begin position="29"/>
        <end position="89"/>
    </location>
</feature>
<keyword evidence="3 5" id="KW-0963">Cytoplasm</keyword>
<dbReference type="InterPro" id="IPR051742">
    <property type="entry name" value="Ribosome_Assembly_uL10"/>
</dbReference>
<evidence type="ECO:0000256" key="6">
    <source>
        <dbReference type="SAM" id="MobiDB-lite"/>
    </source>
</evidence>
<comment type="function">
    <text evidence="1 5">Component of the ribosome assembly machinery. Nuclear paralog of the ribosomal protein P0, it binds pre-60S subunits at an early stage of assembly in the nucleolus, and is replaced by P0 in cytoplasmic pre-60S subunits and mature 80S ribosomes.</text>
</comment>
<keyword evidence="5" id="KW-0690">Ribosome biogenesis</keyword>
<dbReference type="GO" id="GO:0005730">
    <property type="term" value="C:nucleolus"/>
    <property type="evidence" value="ECO:0007669"/>
    <property type="project" value="UniProtKB-SubCell"/>
</dbReference>
<dbReference type="SUPFAM" id="SSF160369">
    <property type="entry name" value="Ribosomal protein L10-like"/>
    <property type="match status" value="1"/>
</dbReference>
<sequence>MPGICEMFRARVNRLSVVFSFPRLSANSNVARETGGGKACHATTPPPTLLSSEKERATEEEKEKRKRPPSSTTPSIRPHPAVQTPPPRHHSIHSAAFIFHSTALSLPHHTSAPSNIAMRTLSHWIKSVFRTLQQFHLNMPKSKRDKKISLTKTSKKGLPLKQQLVEQVRKDVENCPNIFVFDVQNMRNSKLKDVRIQWKHSRIFFGKNKIMQLALGKGPEDEIKDNLSKLTAEMKGQCGLLFTAKSVKEVRKWFKNFEARDYAKSGFVATETVHLNEGPLPDFPHSIEPHLRQLGLPTSLQKGVVTLIKDHTVCKAGDVLNPEQAKILKLLGNQMAVFKLKLRCVWSEGEFKKFSSKKAKNAVPAKDNSVSNIDVTDVDMAEV</sequence>
<dbReference type="AlphaFoldDB" id="A0A482WUM4"/>
<dbReference type="FunFam" id="3.30.70.1730:FF:000005">
    <property type="entry name" value="Ribosome assembly factor mrt4"/>
    <property type="match status" value="1"/>
</dbReference>
<dbReference type="GO" id="GO:0003723">
    <property type="term" value="F:RNA binding"/>
    <property type="evidence" value="ECO:0007669"/>
    <property type="project" value="TreeGrafter"/>
</dbReference>
<dbReference type="CDD" id="cd05796">
    <property type="entry name" value="Ribosomal_P0_like"/>
    <property type="match status" value="1"/>
</dbReference>